<reference evidence="1 2" key="1">
    <citation type="submission" date="2017-06" db="EMBL/GenBank/DDBJ databases">
        <title>Hymenobacter amundsenii sp. nov. isolated from regoliths in Antarctica.</title>
        <authorList>
            <person name="Sedlacek I."/>
            <person name="Kralova S."/>
            <person name="Pantucek R."/>
            <person name="Svec P."/>
            <person name="Holochova P."/>
            <person name="Stankova E."/>
            <person name="Vrbovska V."/>
            <person name="Busse H.-J."/>
        </authorList>
    </citation>
    <scope>NUCLEOTIDE SEQUENCE [LARGE SCALE GENOMIC DNA]</scope>
    <source>
        <strain evidence="1 2">CCM 8682</strain>
    </source>
</reference>
<dbReference type="EMBL" id="NIRR01000001">
    <property type="protein sequence ID" value="OWP65119.1"/>
    <property type="molecule type" value="Genomic_DNA"/>
</dbReference>
<protein>
    <submittedName>
        <fullName evidence="1">Uncharacterized protein</fullName>
    </submittedName>
</protein>
<evidence type="ECO:0000313" key="1">
    <source>
        <dbReference type="EMBL" id="OWP65119.1"/>
    </source>
</evidence>
<sequence length="60" mass="6030">MASCQTSRLAVAARSAGSLITYPTAAADSAGTVVLLHDSQGPQGTRAVLSAAEAVPFQQQ</sequence>
<dbReference type="AlphaFoldDB" id="A0A246FR02"/>
<dbReference type="Proteomes" id="UP000197277">
    <property type="component" value="Unassembled WGS sequence"/>
</dbReference>
<evidence type="ECO:0000313" key="2">
    <source>
        <dbReference type="Proteomes" id="UP000197277"/>
    </source>
</evidence>
<keyword evidence="2" id="KW-1185">Reference proteome</keyword>
<organism evidence="1 2">
    <name type="scientific">Hymenobacter amundsenii</name>
    <dbReference type="NCBI Taxonomy" id="2006685"/>
    <lineage>
        <taxon>Bacteria</taxon>
        <taxon>Pseudomonadati</taxon>
        <taxon>Bacteroidota</taxon>
        <taxon>Cytophagia</taxon>
        <taxon>Cytophagales</taxon>
        <taxon>Hymenobacteraceae</taxon>
        <taxon>Hymenobacter</taxon>
    </lineage>
</organism>
<gene>
    <name evidence="1" type="ORF">CDA63_01830</name>
</gene>
<name>A0A246FR02_9BACT</name>
<proteinExistence type="predicted"/>
<accession>A0A246FR02</accession>
<comment type="caution">
    <text evidence="1">The sequence shown here is derived from an EMBL/GenBank/DDBJ whole genome shotgun (WGS) entry which is preliminary data.</text>
</comment>